<organism evidence="2 3">
    <name type="scientific">Roseiarcus fermentans</name>
    <dbReference type="NCBI Taxonomy" id="1473586"/>
    <lineage>
        <taxon>Bacteria</taxon>
        <taxon>Pseudomonadati</taxon>
        <taxon>Pseudomonadota</taxon>
        <taxon>Alphaproteobacteria</taxon>
        <taxon>Hyphomicrobiales</taxon>
        <taxon>Roseiarcaceae</taxon>
        <taxon>Roseiarcus</taxon>
    </lineage>
</organism>
<reference evidence="2 3" key="1">
    <citation type="submission" date="2018-06" db="EMBL/GenBank/DDBJ databases">
        <title>Genomic Encyclopedia of Type Strains, Phase IV (KMG-IV): sequencing the most valuable type-strain genomes for metagenomic binning, comparative biology and taxonomic classification.</title>
        <authorList>
            <person name="Goeker M."/>
        </authorList>
    </citation>
    <scope>NUCLEOTIDE SEQUENCE [LARGE SCALE GENOMIC DNA]</scope>
    <source>
        <strain evidence="2 3">DSM 24875</strain>
    </source>
</reference>
<dbReference type="Pfam" id="PF04230">
    <property type="entry name" value="PS_pyruv_trans"/>
    <property type="match status" value="1"/>
</dbReference>
<dbReference type="GO" id="GO:0016740">
    <property type="term" value="F:transferase activity"/>
    <property type="evidence" value="ECO:0007669"/>
    <property type="project" value="UniProtKB-KW"/>
</dbReference>
<evidence type="ECO:0000313" key="3">
    <source>
        <dbReference type="Proteomes" id="UP000253529"/>
    </source>
</evidence>
<keyword evidence="3" id="KW-1185">Reference proteome</keyword>
<proteinExistence type="predicted"/>
<gene>
    <name evidence="2" type="ORF">DFR50_10917</name>
</gene>
<dbReference type="AlphaFoldDB" id="A0A366FHX8"/>
<feature type="domain" description="Polysaccharide pyruvyl transferase" evidence="1">
    <location>
        <begin position="96"/>
        <end position="345"/>
    </location>
</feature>
<dbReference type="EMBL" id="QNRK01000009">
    <property type="protein sequence ID" value="RBP14264.1"/>
    <property type="molecule type" value="Genomic_DNA"/>
</dbReference>
<dbReference type="PANTHER" id="PTHR36836">
    <property type="entry name" value="COLANIC ACID BIOSYNTHESIS PROTEIN WCAK"/>
    <property type="match status" value="1"/>
</dbReference>
<comment type="caution">
    <text evidence="2">The sequence shown here is derived from an EMBL/GenBank/DDBJ whole genome shotgun (WGS) entry which is preliminary data.</text>
</comment>
<dbReference type="RefSeq" id="WP_113888959.1">
    <property type="nucleotide sequence ID" value="NZ_QNRK01000009.1"/>
</dbReference>
<dbReference type="Proteomes" id="UP000253529">
    <property type="component" value="Unassembled WGS sequence"/>
</dbReference>
<sequence>MRPILEAEFEVSHELPNPDAAARDPLIHELYARILLRAPDASGLRHYRNGFDDAKIAQEMFLSRELYRLVMSGAYFDRRRPRFPRVLLLAPYGNGNLGDALQAQSVQRLINAVAPDADVWACSNYPASPAPFPFAHDRVLSPPVVWSTPIINQFDLVVIGGGGVWGVEVEPFNHADWQEAIQAPVAIFGVGASRPYLQPSLPLLRKACYVSGRDDDSLECLREVRPDTEFVPDPVLGDPTYRLPVDDRPTGAISIKASRKLWILNWKSYAPHKRAFQEMYNPDLDKVCFLLPAIDYPIVAHVPDAQPIYDVEELFDLMDEVDIVVSTRYHGAILAMLRRKPVVGIHERKIRLLFERRGAGGAVYETLSELAGFDWRIAEPSEAFLEENRTLTSNGMVKALQAIRSRVGGD</sequence>
<dbReference type="InterPro" id="IPR007345">
    <property type="entry name" value="Polysacch_pyruvyl_Trfase"/>
</dbReference>
<accession>A0A366FHX8</accession>
<keyword evidence="2" id="KW-0808">Transferase</keyword>
<protein>
    <submittedName>
        <fullName evidence="2">Polysaccharide pyruvyl transferase WcaK-like protein</fullName>
    </submittedName>
</protein>
<name>A0A366FHX8_9HYPH</name>
<dbReference type="PANTHER" id="PTHR36836:SF1">
    <property type="entry name" value="COLANIC ACID BIOSYNTHESIS PROTEIN WCAK"/>
    <property type="match status" value="1"/>
</dbReference>
<evidence type="ECO:0000259" key="1">
    <source>
        <dbReference type="Pfam" id="PF04230"/>
    </source>
</evidence>
<evidence type="ECO:0000313" key="2">
    <source>
        <dbReference type="EMBL" id="RBP14264.1"/>
    </source>
</evidence>
<dbReference type="OrthoDB" id="8480913at2"/>